<evidence type="ECO:0000313" key="2">
    <source>
        <dbReference type="Proteomes" id="UP000189956"/>
    </source>
</evidence>
<evidence type="ECO:0000313" key="1">
    <source>
        <dbReference type="EMBL" id="SJZ41992.1"/>
    </source>
</evidence>
<gene>
    <name evidence="1" type="ORF">SAMN02745205_00733</name>
</gene>
<dbReference type="AlphaFoldDB" id="A0A1T4KHS7"/>
<dbReference type="Proteomes" id="UP000189956">
    <property type="component" value="Unassembled WGS sequence"/>
</dbReference>
<proteinExistence type="predicted"/>
<name>A0A1T4KHS7_PORCN</name>
<organism evidence="1 2">
    <name type="scientific">Porphyromonas cangingivalis</name>
    <dbReference type="NCBI Taxonomy" id="36874"/>
    <lineage>
        <taxon>Bacteria</taxon>
        <taxon>Pseudomonadati</taxon>
        <taxon>Bacteroidota</taxon>
        <taxon>Bacteroidia</taxon>
        <taxon>Bacteroidales</taxon>
        <taxon>Porphyromonadaceae</taxon>
        <taxon>Porphyromonas</taxon>
    </lineage>
</organism>
<sequence>MREINGVNKVLRLDTTNLTTFIVKSYDLIYLLLQLFFGLSCIPN</sequence>
<reference evidence="1 2" key="1">
    <citation type="submission" date="2017-02" db="EMBL/GenBank/DDBJ databases">
        <authorList>
            <person name="Peterson S.W."/>
        </authorList>
    </citation>
    <scope>NUCLEOTIDE SEQUENCE [LARGE SCALE GENOMIC DNA]</scope>
    <source>
        <strain evidence="1 2">ATCC 700135</strain>
    </source>
</reference>
<dbReference type="EMBL" id="FUWL01000005">
    <property type="protein sequence ID" value="SJZ41992.1"/>
    <property type="molecule type" value="Genomic_DNA"/>
</dbReference>
<protein>
    <submittedName>
        <fullName evidence="1">Uncharacterized protein</fullName>
    </submittedName>
</protein>
<accession>A0A1T4KHS7</accession>